<dbReference type="AlphaFoldDB" id="A0A378J1S7"/>
<name>A0A378J1S7_9GAMM</name>
<dbReference type="GO" id="GO:0009331">
    <property type="term" value="C:glycerol-3-phosphate dehydrogenase (FAD) complex"/>
    <property type="evidence" value="ECO:0007669"/>
    <property type="project" value="UniProtKB-UniRule"/>
</dbReference>
<sequence length="498" mass="56467">MDQVFDVVIIGGGINGCGIAADAAMRGLSVILLEQGDLASKTSSSSSKLIHGGLRYLEYYDFALVKKALHERQLLLSLAPHLVYSLPFVLPYQQGMRPSWLLRTGLFLYDNLERKNKLPHSKLIRRNNHSPYFSPLANYFAKGFLFYDCATDDARLTIANALQAKEYGASIQTRVAVTNATVQNNLWQLTAKKNSGKEERISAKVLVNATGPWVESFNKLSGIPSKFKMSLVKGSHIVVHKLYEGNHAYLLQNDDKRIIFIVPYHGYTMIGTTDVAFKGSLEEVCISTEEVNYLCNLVNNYFKCRVQRKDIINSWSGVRPLLAASGEELKALSRDYTYDCTTSPAPALTVYGGKITTYRQLALEAVNSLQEFFPALGKSRTESIPLPGSIYENWSYKKYTTYAREKYYWLAESIIERYLTSYGTRTELVLSGCKDMSDLGLHFGNDLYQIEVDYLQKEEWACDSDDILWRRTKLGLNFELEQKQTLEDYCQQRLSLNN</sequence>
<evidence type="ECO:0000259" key="8">
    <source>
        <dbReference type="Pfam" id="PF16901"/>
    </source>
</evidence>
<feature type="domain" description="FAD dependent oxidoreductase" evidence="7">
    <location>
        <begin position="6"/>
        <end position="358"/>
    </location>
</feature>
<dbReference type="Pfam" id="PF01266">
    <property type="entry name" value="DAO"/>
    <property type="match status" value="1"/>
</dbReference>
<keyword evidence="5 6" id="KW-0560">Oxidoreductase</keyword>
<dbReference type="Pfam" id="PF16901">
    <property type="entry name" value="DAO_C"/>
    <property type="match status" value="1"/>
</dbReference>
<dbReference type="Gene3D" id="3.50.50.60">
    <property type="entry name" value="FAD/NAD(P)-binding domain"/>
    <property type="match status" value="1"/>
</dbReference>
<gene>
    <name evidence="9" type="primary">glpA</name>
    <name evidence="9" type="ORF">NCTC11978_01438</name>
</gene>
<dbReference type="InterPro" id="IPR031656">
    <property type="entry name" value="DAO_C"/>
</dbReference>
<dbReference type="RefSeq" id="WP_115175052.1">
    <property type="nucleotide sequence ID" value="NZ_UGNY01000001.1"/>
</dbReference>
<dbReference type="GO" id="GO:0046168">
    <property type="term" value="P:glycerol-3-phosphate catabolic process"/>
    <property type="evidence" value="ECO:0007669"/>
    <property type="project" value="TreeGrafter"/>
</dbReference>
<dbReference type="PRINTS" id="PR01001">
    <property type="entry name" value="FADG3PDH"/>
</dbReference>
<keyword evidence="3 6" id="KW-0285">Flavoprotein</keyword>
<dbReference type="InterPro" id="IPR038299">
    <property type="entry name" value="DAO_C_sf"/>
</dbReference>
<protein>
    <recommendedName>
        <fullName evidence="6">Glycerol-3-phosphate dehydrogenase</fullName>
        <ecNumber evidence="6">1.1.5.3</ecNumber>
    </recommendedName>
</protein>
<evidence type="ECO:0000259" key="7">
    <source>
        <dbReference type="Pfam" id="PF01266"/>
    </source>
</evidence>
<dbReference type="NCBIfam" id="NF009906">
    <property type="entry name" value="PRK13369.1"/>
    <property type="match status" value="1"/>
</dbReference>
<evidence type="ECO:0000256" key="5">
    <source>
        <dbReference type="ARBA" id="ARBA00023002"/>
    </source>
</evidence>
<dbReference type="PROSITE" id="PS00978">
    <property type="entry name" value="FAD_G3PDH_2"/>
    <property type="match status" value="1"/>
</dbReference>
<keyword evidence="4" id="KW-0274">FAD</keyword>
<evidence type="ECO:0000256" key="6">
    <source>
        <dbReference type="RuleBase" id="RU361217"/>
    </source>
</evidence>
<dbReference type="NCBIfam" id="NF008899">
    <property type="entry name" value="PRK12266.1"/>
    <property type="match status" value="1"/>
</dbReference>
<dbReference type="SUPFAM" id="SSF51905">
    <property type="entry name" value="FAD/NAD(P)-binding domain"/>
    <property type="match status" value="1"/>
</dbReference>
<dbReference type="EMBL" id="UGNY01000001">
    <property type="protein sequence ID" value="STX38254.1"/>
    <property type="molecule type" value="Genomic_DNA"/>
</dbReference>
<comment type="catalytic activity">
    <reaction evidence="6">
        <text>a quinone + sn-glycerol 3-phosphate = dihydroxyacetone phosphate + a quinol</text>
        <dbReference type="Rhea" id="RHEA:18977"/>
        <dbReference type="ChEBI" id="CHEBI:24646"/>
        <dbReference type="ChEBI" id="CHEBI:57597"/>
        <dbReference type="ChEBI" id="CHEBI:57642"/>
        <dbReference type="ChEBI" id="CHEBI:132124"/>
        <dbReference type="EC" id="1.1.5.3"/>
    </reaction>
</comment>
<accession>A0A378J1S7</accession>
<dbReference type="InterPro" id="IPR006076">
    <property type="entry name" value="FAD-dep_OxRdtase"/>
</dbReference>
<comment type="similarity">
    <text evidence="2 6">Belongs to the FAD-dependent glycerol-3-phosphate dehydrogenase family.</text>
</comment>
<dbReference type="PANTHER" id="PTHR11985:SF15">
    <property type="entry name" value="GLYCEROL-3-PHOSPHATE DEHYDROGENASE, MITOCHONDRIAL"/>
    <property type="match status" value="1"/>
</dbReference>
<dbReference type="Proteomes" id="UP000254033">
    <property type="component" value="Unassembled WGS sequence"/>
</dbReference>
<evidence type="ECO:0000256" key="1">
    <source>
        <dbReference type="ARBA" id="ARBA00001974"/>
    </source>
</evidence>
<dbReference type="GO" id="GO:0004368">
    <property type="term" value="F:glycerol-3-phosphate dehydrogenase (quinone) activity"/>
    <property type="evidence" value="ECO:0007669"/>
    <property type="project" value="UniProtKB-EC"/>
</dbReference>
<dbReference type="EC" id="1.1.5.3" evidence="6"/>
<dbReference type="PROSITE" id="PS00977">
    <property type="entry name" value="FAD_G3PDH_1"/>
    <property type="match status" value="1"/>
</dbReference>
<dbReference type="Gene3D" id="1.10.8.870">
    <property type="entry name" value="Alpha-glycerophosphate oxidase, cap domain"/>
    <property type="match status" value="1"/>
</dbReference>
<dbReference type="InterPro" id="IPR036188">
    <property type="entry name" value="FAD/NAD-bd_sf"/>
</dbReference>
<evidence type="ECO:0000256" key="2">
    <source>
        <dbReference type="ARBA" id="ARBA00007330"/>
    </source>
</evidence>
<evidence type="ECO:0000256" key="3">
    <source>
        <dbReference type="ARBA" id="ARBA00022630"/>
    </source>
</evidence>
<organism evidence="9 10">
    <name type="scientific">Legionella feeleii</name>
    <dbReference type="NCBI Taxonomy" id="453"/>
    <lineage>
        <taxon>Bacteria</taxon>
        <taxon>Pseudomonadati</taxon>
        <taxon>Pseudomonadota</taxon>
        <taxon>Gammaproteobacteria</taxon>
        <taxon>Legionellales</taxon>
        <taxon>Legionellaceae</taxon>
        <taxon>Legionella</taxon>
    </lineage>
</organism>
<dbReference type="PANTHER" id="PTHR11985">
    <property type="entry name" value="GLYCEROL-3-PHOSPHATE DEHYDROGENASE"/>
    <property type="match status" value="1"/>
</dbReference>
<evidence type="ECO:0000256" key="4">
    <source>
        <dbReference type="ARBA" id="ARBA00022827"/>
    </source>
</evidence>
<comment type="cofactor">
    <cofactor evidence="1 6">
        <name>FAD</name>
        <dbReference type="ChEBI" id="CHEBI:57692"/>
    </cofactor>
</comment>
<evidence type="ECO:0000313" key="10">
    <source>
        <dbReference type="Proteomes" id="UP000254033"/>
    </source>
</evidence>
<dbReference type="InterPro" id="IPR000447">
    <property type="entry name" value="G3P_DH_FAD-dep"/>
</dbReference>
<feature type="domain" description="Alpha-glycerophosphate oxidase C-terminal" evidence="8">
    <location>
        <begin position="379"/>
        <end position="477"/>
    </location>
</feature>
<evidence type="ECO:0000313" key="9">
    <source>
        <dbReference type="EMBL" id="STX38254.1"/>
    </source>
</evidence>
<dbReference type="Gene3D" id="3.30.9.10">
    <property type="entry name" value="D-Amino Acid Oxidase, subunit A, domain 2"/>
    <property type="match status" value="1"/>
</dbReference>
<dbReference type="Gene3D" id="6.10.250.1890">
    <property type="match status" value="1"/>
</dbReference>
<reference evidence="9 10" key="1">
    <citation type="submission" date="2018-06" db="EMBL/GenBank/DDBJ databases">
        <authorList>
            <consortium name="Pathogen Informatics"/>
            <person name="Doyle S."/>
        </authorList>
    </citation>
    <scope>NUCLEOTIDE SEQUENCE [LARGE SCALE GENOMIC DNA]</scope>
    <source>
        <strain evidence="9 10">NCTC11978</strain>
    </source>
</reference>
<proteinExistence type="inferred from homology"/>